<organism evidence="1 2">
    <name type="scientific">Sphingobacterium bovistauri</name>
    <dbReference type="NCBI Taxonomy" id="2781959"/>
    <lineage>
        <taxon>Bacteria</taxon>
        <taxon>Pseudomonadati</taxon>
        <taxon>Bacteroidota</taxon>
        <taxon>Sphingobacteriia</taxon>
        <taxon>Sphingobacteriales</taxon>
        <taxon>Sphingobacteriaceae</taxon>
        <taxon>Sphingobacterium</taxon>
    </lineage>
</organism>
<name>A0ABS7ZC22_9SPHI</name>
<comment type="caution">
    <text evidence="1">The sequence shown here is derived from an EMBL/GenBank/DDBJ whole genome shotgun (WGS) entry which is preliminary data.</text>
</comment>
<proteinExistence type="predicted"/>
<dbReference type="EMBL" id="JADEYP010000030">
    <property type="protein sequence ID" value="MCA5006269.1"/>
    <property type="molecule type" value="Genomic_DNA"/>
</dbReference>
<accession>A0ABS7ZC22</accession>
<gene>
    <name evidence="1" type="ORF">IPZ78_14035</name>
</gene>
<protein>
    <submittedName>
        <fullName evidence="1">Uncharacterized protein</fullName>
    </submittedName>
</protein>
<sequence length="47" mass="5613">MSQNNPKLIRPEKELKSFIKLYLKSGDKRNVQIPICDIAYYDDKLRE</sequence>
<dbReference type="Proteomes" id="UP001165302">
    <property type="component" value="Unassembled WGS sequence"/>
</dbReference>
<reference evidence="1" key="1">
    <citation type="submission" date="2020-10" db="EMBL/GenBank/DDBJ databases">
        <authorList>
            <person name="Lu T."/>
            <person name="Wang Q."/>
            <person name="Han X."/>
        </authorList>
    </citation>
    <scope>NUCLEOTIDE SEQUENCE</scope>
    <source>
        <strain evidence="1">WQ 366</strain>
    </source>
</reference>
<dbReference type="RefSeq" id="WP_225554629.1">
    <property type="nucleotide sequence ID" value="NZ_JADEYP010000030.1"/>
</dbReference>
<keyword evidence="2" id="KW-1185">Reference proteome</keyword>
<evidence type="ECO:0000313" key="2">
    <source>
        <dbReference type="Proteomes" id="UP001165302"/>
    </source>
</evidence>
<evidence type="ECO:0000313" key="1">
    <source>
        <dbReference type="EMBL" id="MCA5006269.1"/>
    </source>
</evidence>